<dbReference type="PANTHER" id="PTHR43179">
    <property type="entry name" value="RHAMNOSYLTRANSFERASE WBBL"/>
    <property type="match status" value="1"/>
</dbReference>
<dbReference type="InterPro" id="IPR029044">
    <property type="entry name" value="Nucleotide-diphossugar_trans"/>
</dbReference>
<evidence type="ECO:0000256" key="5">
    <source>
        <dbReference type="SAM" id="MobiDB-lite"/>
    </source>
</evidence>
<reference evidence="7 8" key="1">
    <citation type="journal article" date="2017" name="BMC Genomics">
        <title>Comparative genomic and phylogenomic analyses of the Bifidobacteriaceae family.</title>
        <authorList>
            <person name="Lugli G.A."/>
            <person name="Milani C."/>
            <person name="Turroni F."/>
            <person name="Duranti S."/>
            <person name="Mancabelli L."/>
            <person name="Mangifesta M."/>
            <person name="Ferrario C."/>
            <person name="Modesto M."/>
            <person name="Mattarelli P."/>
            <person name="Jiri K."/>
            <person name="van Sinderen D."/>
            <person name="Ventura M."/>
        </authorList>
    </citation>
    <scope>NUCLEOTIDE SEQUENCE [LARGE SCALE GENOMIC DNA]</scope>
    <source>
        <strain evidence="7 8">LMG 21773</strain>
    </source>
</reference>
<keyword evidence="8" id="KW-1185">Reference proteome</keyword>
<dbReference type="AlphaFoldDB" id="A0A261FAY2"/>
<evidence type="ECO:0000256" key="1">
    <source>
        <dbReference type="ARBA" id="ARBA00004776"/>
    </source>
</evidence>
<dbReference type="Gene3D" id="3.90.550.10">
    <property type="entry name" value="Spore Coat Polysaccharide Biosynthesis Protein SpsA, Chain A"/>
    <property type="match status" value="1"/>
</dbReference>
<protein>
    <submittedName>
        <fullName evidence="7">Glycosyl transferase</fullName>
    </submittedName>
</protein>
<comment type="similarity">
    <text evidence="2">Belongs to the glycosyltransferase 2 family.</text>
</comment>
<evidence type="ECO:0000259" key="6">
    <source>
        <dbReference type="Pfam" id="PF00535"/>
    </source>
</evidence>
<comment type="pathway">
    <text evidence="1">Cell wall biogenesis; cell wall polysaccharide biosynthesis.</text>
</comment>
<keyword evidence="3" id="KW-0328">Glycosyltransferase</keyword>
<gene>
    <name evidence="7" type="ORF">AEAE_0752</name>
</gene>
<feature type="region of interest" description="Disordered" evidence="5">
    <location>
        <begin position="332"/>
        <end position="372"/>
    </location>
</feature>
<evidence type="ECO:0000256" key="4">
    <source>
        <dbReference type="ARBA" id="ARBA00022679"/>
    </source>
</evidence>
<dbReference type="PANTHER" id="PTHR43179:SF12">
    <property type="entry name" value="GALACTOFURANOSYLTRANSFERASE GLFT2"/>
    <property type="match status" value="1"/>
</dbReference>
<organism evidence="7 8">
    <name type="scientific">Aeriscardovia aeriphila</name>
    <dbReference type="NCBI Taxonomy" id="218139"/>
    <lineage>
        <taxon>Bacteria</taxon>
        <taxon>Bacillati</taxon>
        <taxon>Actinomycetota</taxon>
        <taxon>Actinomycetes</taxon>
        <taxon>Bifidobacteriales</taxon>
        <taxon>Bifidobacteriaceae</taxon>
        <taxon>Aeriscardovia</taxon>
    </lineage>
</organism>
<sequence length="372" mass="42080">MQKLAIVIVTFKRQELLRTLFDSILESSMAPWRIVITDNENSDATRSIVDTFRSQVRDKWGDTGVDNWNNTSRVVFQQMTGNVGGSGGFAAGTRTAYELGAQWFWLMDDDVAILPDGMEKLSVWADKGYPVIQGQRRNFDGKPFYWQYHFLTSLGIPDPIAPSAFENKPYRVMNTACFEGGLFSREIISKIGFPDPRFFIYWDDTMYGYLASTLCNPILIPDFVMRRTRTLNNVHLGTVRRLNSTSDMTRYYIMRNRGFMARYFMVHGDYHSAAFAFGTALTFAKEVIRIAAVDRHFKTGLPALVRGWRDSHAIFHDSSWQPMPALEENAVQPGFDRLTMAEGSHPWGGKASADGESATSGSSDEDSKANKE</sequence>
<evidence type="ECO:0000313" key="8">
    <source>
        <dbReference type="Proteomes" id="UP000228976"/>
    </source>
</evidence>
<dbReference type="Proteomes" id="UP000228976">
    <property type="component" value="Unassembled WGS sequence"/>
</dbReference>
<name>A0A261FAY2_9BIFI</name>
<feature type="domain" description="Glycosyltransferase 2-like" evidence="6">
    <location>
        <begin position="6"/>
        <end position="191"/>
    </location>
</feature>
<comment type="caution">
    <text evidence="7">The sequence shown here is derived from an EMBL/GenBank/DDBJ whole genome shotgun (WGS) entry which is preliminary data.</text>
</comment>
<evidence type="ECO:0000256" key="3">
    <source>
        <dbReference type="ARBA" id="ARBA00022676"/>
    </source>
</evidence>
<dbReference type="SUPFAM" id="SSF53448">
    <property type="entry name" value="Nucleotide-diphospho-sugar transferases"/>
    <property type="match status" value="1"/>
</dbReference>
<dbReference type="Pfam" id="PF00535">
    <property type="entry name" value="Glycos_transf_2"/>
    <property type="match status" value="1"/>
</dbReference>
<dbReference type="InterPro" id="IPR001173">
    <property type="entry name" value="Glyco_trans_2-like"/>
</dbReference>
<evidence type="ECO:0000313" key="7">
    <source>
        <dbReference type="EMBL" id="OZG56264.1"/>
    </source>
</evidence>
<keyword evidence="4 7" id="KW-0808">Transferase</keyword>
<evidence type="ECO:0000256" key="2">
    <source>
        <dbReference type="ARBA" id="ARBA00006739"/>
    </source>
</evidence>
<dbReference type="EMBL" id="MWWU01000002">
    <property type="protein sequence ID" value="OZG56264.1"/>
    <property type="molecule type" value="Genomic_DNA"/>
</dbReference>
<dbReference type="GO" id="GO:0016757">
    <property type="term" value="F:glycosyltransferase activity"/>
    <property type="evidence" value="ECO:0007669"/>
    <property type="project" value="UniProtKB-KW"/>
</dbReference>
<proteinExistence type="inferred from homology"/>
<dbReference type="RefSeq" id="WP_244569613.1">
    <property type="nucleotide sequence ID" value="NZ_JACBYZ010000001.1"/>
</dbReference>
<accession>A0A261FAY2</accession>